<reference evidence="2 3" key="1">
    <citation type="journal article" date="2016" name="Fungal Biol.">
        <title>The genome of Xylona heveae provides a window into fungal endophytism.</title>
        <authorList>
            <person name="Gazis R."/>
            <person name="Kuo A."/>
            <person name="Riley R."/>
            <person name="LaButti K."/>
            <person name="Lipzen A."/>
            <person name="Lin J."/>
            <person name="Amirebrahimi M."/>
            <person name="Hesse C.N."/>
            <person name="Spatafora J.W."/>
            <person name="Henrissat B."/>
            <person name="Hainaut M."/>
            <person name="Grigoriev I.V."/>
            <person name="Hibbett D.S."/>
        </authorList>
    </citation>
    <scope>NUCLEOTIDE SEQUENCE [LARGE SCALE GENOMIC DNA]</scope>
    <source>
        <strain evidence="2 3">TC161</strain>
    </source>
</reference>
<feature type="region of interest" description="Disordered" evidence="1">
    <location>
        <begin position="212"/>
        <end position="394"/>
    </location>
</feature>
<evidence type="ECO:0000256" key="1">
    <source>
        <dbReference type="SAM" id="MobiDB-lite"/>
    </source>
</evidence>
<dbReference type="AlphaFoldDB" id="A0A165H9C4"/>
<dbReference type="OMA" id="IWIMVED"/>
<evidence type="ECO:0000313" key="3">
    <source>
        <dbReference type="Proteomes" id="UP000076632"/>
    </source>
</evidence>
<evidence type="ECO:0000313" key="2">
    <source>
        <dbReference type="EMBL" id="KZF23169.1"/>
    </source>
</evidence>
<protein>
    <submittedName>
        <fullName evidence="2">Uncharacterized protein</fullName>
    </submittedName>
</protein>
<keyword evidence="3" id="KW-1185">Reference proteome</keyword>
<dbReference type="STRING" id="1328760.A0A165H9C4"/>
<proteinExistence type="predicted"/>
<dbReference type="OrthoDB" id="5374569at2759"/>
<dbReference type="RefSeq" id="XP_018188724.1">
    <property type="nucleotide sequence ID" value="XM_018335930.1"/>
</dbReference>
<feature type="region of interest" description="Disordered" evidence="1">
    <location>
        <begin position="1"/>
        <end position="74"/>
    </location>
</feature>
<feature type="compositionally biased region" description="Polar residues" evidence="1">
    <location>
        <begin position="270"/>
        <end position="282"/>
    </location>
</feature>
<organism evidence="2 3">
    <name type="scientific">Xylona heveae (strain CBS 132557 / TC161)</name>
    <dbReference type="NCBI Taxonomy" id="1328760"/>
    <lineage>
        <taxon>Eukaryota</taxon>
        <taxon>Fungi</taxon>
        <taxon>Dikarya</taxon>
        <taxon>Ascomycota</taxon>
        <taxon>Pezizomycotina</taxon>
        <taxon>Xylonomycetes</taxon>
        <taxon>Xylonales</taxon>
        <taxon>Xylonaceae</taxon>
        <taxon>Xylona</taxon>
    </lineage>
</organism>
<accession>A0A165H9C4</accession>
<dbReference type="GeneID" id="28901067"/>
<dbReference type="InParanoid" id="A0A165H9C4"/>
<name>A0A165H9C4_XYLHT</name>
<gene>
    <name evidence="2" type="ORF">L228DRAFT_281917</name>
</gene>
<feature type="compositionally biased region" description="Acidic residues" evidence="1">
    <location>
        <begin position="246"/>
        <end position="261"/>
    </location>
</feature>
<dbReference type="EMBL" id="KV407457">
    <property type="protein sequence ID" value="KZF23169.1"/>
    <property type="molecule type" value="Genomic_DNA"/>
</dbReference>
<dbReference type="Proteomes" id="UP000076632">
    <property type="component" value="Unassembled WGS sequence"/>
</dbReference>
<feature type="compositionally biased region" description="Basic and acidic residues" evidence="1">
    <location>
        <begin position="356"/>
        <end position="381"/>
    </location>
</feature>
<sequence length="394" mass="43967">MPRTLPWLGRRRVRTPAGNTPDRLRGRAAPLSPGHEVPRDSPSKRRKFVHVPNLDERTPSTSPPPAPPTEEFMREGYENDDGYIMVEDEFLAVAKSFTQHLHHAEYMRLKELAKSQNASTIHTISRPVDTRTTMRKITAKRNGARQRGKWQAEAVGKLNAGNVGSDEELSDLDEDKEDDPWFGTSLHSLMTSPRKVKTSLSYLARLKPGTKAAAGFSKPGAPPARDYRATSPLRIKERGAPLITSFDEEETASETEDDDLDGPVYAKGPHQTQLQPPKQTTGPELVSSMRPSPDLPSSPPIKLEPVESQSKVSHRAELSSSRRRRQTESQLTDRIVRAPSLGLDSSDEDLPSFFKPESERFLSKRTGLERPEEHNSTEQKKPSASIMDIPTFTV</sequence>